<dbReference type="PANTHER" id="PTHR35179:SF1">
    <property type="entry name" value="INTEGRAL MEMBRANE PROTEIN"/>
    <property type="match status" value="1"/>
</dbReference>
<feature type="transmembrane region" description="Helical" evidence="1">
    <location>
        <begin position="170"/>
        <end position="188"/>
    </location>
</feature>
<keyword evidence="1" id="KW-1133">Transmembrane helix</keyword>
<feature type="transmembrane region" description="Helical" evidence="1">
    <location>
        <begin position="89"/>
        <end position="108"/>
    </location>
</feature>
<sequence length="373" mass="43531">MLTLLSPHYKAQEVTRGDLVIASTAFGFTLGFGWLTVFKAIRQTWQVYQRHGRRVFRNAYIIMVWGELTVCTIFMVICILHLLDVIPPSFAFYFTILTTWALQVQFLLQIIVNRCSILLTNKKKAYRLKVLIGTLITAVNISVYCIWIPARLQVSERYIHINEWWDRCEKVIYLIVDGCLNFYFIHIVRKNLIIHGLTKYKRLTHFNMFIIGFSLSMDVLIIAMMSLRNTFVYMQFHPLAYTVKLHIEMSMADLIGKIARDKHCGIIADGTFSSRLSNGTYHLEDIQAKRDWKNEATEEVFRSLDACSVLIRGGLENMTETTIQNRVDNDIQLAKVYEYIKHKFYKILIFLQTELNEDKVNLLHSSLSNYPNE</sequence>
<evidence type="ECO:0000313" key="3">
    <source>
        <dbReference type="Proteomes" id="UP000760494"/>
    </source>
</evidence>
<feature type="transmembrane region" description="Helical" evidence="1">
    <location>
        <begin position="20"/>
        <end position="38"/>
    </location>
</feature>
<feature type="transmembrane region" description="Helical" evidence="1">
    <location>
        <begin position="59"/>
        <end position="83"/>
    </location>
</feature>
<organism evidence="2 3">
    <name type="scientific">Fusarium fujikuroi</name>
    <name type="common">Bakanae and foot rot disease fungus</name>
    <name type="synonym">Gibberella fujikuroi</name>
    <dbReference type="NCBI Taxonomy" id="5127"/>
    <lineage>
        <taxon>Eukaryota</taxon>
        <taxon>Fungi</taxon>
        <taxon>Dikarya</taxon>
        <taxon>Ascomycota</taxon>
        <taxon>Pezizomycotina</taxon>
        <taxon>Sordariomycetes</taxon>
        <taxon>Hypocreomycetidae</taxon>
        <taxon>Hypocreales</taxon>
        <taxon>Nectriaceae</taxon>
        <taxon>Fusarium</taxon>
        <taxon>Fusarium fujikuroi species complex</taxon>
    </lineage>
</organism>
<comment type="caution">
    <text evidence="2">The sequence shown here is derived from an EMBL/GenBank/DDBJ whole genome shotgun (WGS) entry which is preliminary data.</text>
</comment>
<accession>A0A9Q9S281</accession>
<feature type="transmembrane region" description="Helical" evidence="1">
    <location>
        <begin position="208"/>
        <end position="227"/>
    </location>
</feature>
<dbReference type="PANTHER" id="PTHR35179">
    <property type="entry name" value="PROTEIN CBG02620"/>
    <property type="match status" value="1"/>
</dbReference>
<keyword evidence="1" id="KW-0472">Membrane</keyword>
<feature type="transmembrane region" description="Helical" evidence="1">
    <location>
        <begin position="128"/>
        <end position="150"/>
    </location>
</feature>
<evidence type="ECO:0000256" key="1">
    <source>
        <dbReference type="SAM" id="Phobius"/>
    </source>
</evidence>
<evidence type="ECO:0000313" key="2">
    <source>
        <dbReference type="EMBL" id="VTT84415.1"/>
    </source>
</evidence>
<protein>
    <submittedName>
        <fullName evidence="2">Uncharacterized protein</fullName>
    </submittedName>
</protein>
<proteinExistence type="predicted"/>
<gene>
    <name evidence="2" type="ORF">C2S_13184</name>
</gene>
<dbReference type="AlphaFoldDB" id="A0A9Q9S281"/>
<name>A0A9Q9S281_FUSFU</name>
<dbReference type="Proteomes" id="UP000760494">
    <property type="component" value="Unassembled WGS sequence"/>
</dbReference>
<dbReference type="EMBL" id="CABFJX010000427">
    <property type="protein sequence ID" value="VTT84415.1"/>
    <property type="molecule type" value="Genomic_DNA"/>
</dbReference>
<keyword evidence="1" id="KW-0812">Transmembrane</keyword>
<reference evidence="2" key="1">
    <citation type="submission" date="2019-05" db="EMBL/GenBank/DDBJ databases">
        <authorList>
            <person name="Piombo E."/>
        </authorList>
    </citation>
    <scope>NUCLEOTIDE SEQUENCE</scope>
    <source>
        <strain evidence="2">C2S</strain>
    </source>
</reference>